<name>A0AAV7L7N3_PLEWA</name>
<dbReference type="EMBL" id="JANPWB010000015">
    <property type="protein sequence ID" value="KAJ1087522.1"/>
    <property type="molecule type" value="Genomic_DNA"/>
</dbReference>
<accession>A0AAV7L7N3</accession>
<proteinExistence type="predicted"/>
<gene>
    <name evidence="2" type="ORF">NDU88_000689</name>
</gene>
<protein>
    <submittedName>
        <fullName evidence="2">Uncharacterized protein</fullName>
    </submittedName>
</protein>
<organism evidence="2 3">
    <name type="scientific">Pleurodeles waltl</name>
    <name type="common">Iberian ribbed newt</name>
    <dbReference type="NCBI Taxonomy" id="8319"/>
    <lineage>
        <taxon>Eukaryota</taxon>
        <taxon>Metazoa</taxon>
        <taxon>Chordata</taxon>
        <taxon>Craniata</taxon>
        <taxon>Vertebrata</taxon>
        <taxon>Euteleostomi</taxon>
        <taxon>Amphibia</taxon>
        <taxon>Batrachia</taxon>
        <taxon>Caudata</taxon>
        <taxon>Salamandroidea</taxon>
        <taxon>Salamandridae</taxon>
        <taxon>Pleurodelinae</taxon>
        <taxon>Pleurodeles</taxon>
    </lineage>
</organism>
<reference evidence="2" key="1">
    <citation type="journal article" date="2022" name="bioRxiv">
        <title>Sequencing and chromosome-scale assembly of the giantPleurodeles waltlgenome.</title>
        <authorList>
            <person name="Brown T."/>
            <person name="Elewa A."/>
            <person name="Iarovenko S."/>
            <person name="Subramanian E."/>
            <person name="Araus A.J."/>
            <person name="Petzold A."/>
            <person name="Susuki M."/>
            <person name="Suzuki K.-i.T."/>
            <person name="Hayashi T."/>
            <person name="Toyoda A."/>
            <person name="Oliveira C."/>
            <person name="Osipova E."/>
            <person name="Leigh N.D."/>
            <person name="Simon A."/>
            <person name="Yun M.H."/>
        </authorList>
    </citation>
    <scope>NUCLEOTIDE SEQUENCE</scope>
    <source>
        <strain evidence="2">20211129_DDA</strain>
        <tissue evidence="2">Liver</tissue>
    </source>
</reference>
<keyword evidence="3" id="KW-1185">Reference proteome</keyword>
<dbReference type="AlphaFoldDB" id="A0AAV7L7N3"/>
<evidence type="ECO:0000313" key="3">
    <source>
        <dbReference type="Proteomes" id="UP001066276"/>
    </source>
</evidence>
<feature type="region of interest" description="Disordered" evidence="1">
    <location>
        <begin position="15"/>
        <end position="40"/>
    </location>
</feature>
<dbReference type="Proteomes" id="UP001066276">
    <property type="component" value="Chromosome 11"/>
</dbReference>
<sequence length="74" mass="7877">MERCPLVMDDKLGPLRCGTPKSEKKLHRPSGNAGRADAALPRSSNCCSALLGLKLHCPQCQEAVPAVMLSTEGM</sequence>
<evidence type="ECO:0000313" key="2">
    <source>
        <dbReference type="EMBL" id="KAJ1087522.1"/>
    </source>
</evidence>
<comment type="caution">
    <text evidence="2">The sequence shown here is derived from an EMBL/GenBank/DDBJ whole genome shotgun (WGS) entry which is preliminary data.</text>
</comment>
<evidence type="ECO:0000256" key="1">
    <source>
        <dbReference type="SAM" id="MobiDB-lite"/>
    </source>
</evidence>